<proteinExistence type="inferred from homology"/>
<dbReference type="PANTHER" id="PTHR33755">
    <property type="entry name" value="TOXIN PARE1-RELATED"/>
    <property type="match status" value="1"/>
</dbReference>
<keyword evidence="2" id="KW-1277">Toxin-antitoxin system</keyword>
<comment type="similarity">
    <text evidence="1">Belongs to the RelE toxin family.</text>
</comment>
<evidence type="ECO:0000256" key="1">
    <source>
        <dbReference type="ARBA" id="ARBA00006226"/>
    </source>
</evidence>
<accession>A0A367RA08</accession>
<evidence type="ECO:0000256" key="2">
    <source>
        <dbReference type="ARBA" id="ARBA00022649"/>
    </source>
</evidence>
<dbReference type="EMBL" id="LXQE01000163">
    <property type="protein sequence ID" value="RCJ32700.1"/>
    <property type="molecule type" value="Genomic_DNA"/>
</dbReference>
<dbReference type="InterPro" id="IPR035093">
    <property type="entry name" value="RelE/ParE_toxin_dom_sf"/>
</dbReference>
<sequence length="102" mass="11662">MTNPKLYILSPQAENDLAGIYAYIARDNSDAAERTLDKLLCACELLTDNPKIGQYRYDLTPLPVRFWLVQPRYFLIYRGENPVEIVRVLAANMDIARELAGE</sequence>
<evidence type="ECO:0008006" key="5">
    <source>
        <dbReference type="Google" id="ProtNLM"/>
    </source>
</evidence>
<dbReference type="InterPro" id="IPR051803">
    <property type="entry name" value="TA_system_RelE-like_toxin"/>
</dbReference>
<evidence type="ECO:0000313" key="4">
    <source>
        <dbReference type="Proteomes" id="UP000252085"/>
    </source>
</evidence>
<dbReference type="Proteomes" id="UP000252085">
    <property type="component" value="Unassembled WGS sequence"/>
</dbReference>
<dbReference type="InterPro" id="IPR007712">
    <property type="entry name" value="RelE/ParE_toxin"/>
</dbReference>
<comment type="caution">
    <text evidence="3">The sequence shown here is derived from an EMBL/GenBank/DDBJ whole genome shotgun (WGS) entry which is preliminary data.</text>
</comment>
<dbReference type="Gene3D" id="3.30.2310.20">
    <property type="entry name" value="RelE-like"/>
    <property type="match status" value="1"/>
</dbReference>
<evidence type="ECO:0000313" key="3">
    <source>
        <dbReference type="EMBL" id="RCJ32700.1"/>
    </source>
</evidence>
<dbReference type="Pfam" id="PF05016">
    <property type="entry name" value="ParE_toxin"/>
    <property type="match status" value="1"/>
</dbReference>
<gene>
    <name evidence="3" type="ORF">A6769_27150</name>
</gene>
<dbReference type="AlphaFoldDB" id="A0A367RA08"/>
<organism evidence="3 4">
    <name type="scientific">Nostoc punctiforme NIES-2108</name>
    <dbReference type="NCBI Taxonomy" id="1356359"/>
    <lineage>
        <taxon>Bacteria</taxon>
        <taxon>Bacillati</taxon>
        <taxon>Cyanobacteriota</taxon>
        <taxon>Cyanophyceae</taxon>
        <taxon>Nostocales</taxon>
        <taxon>Nostocaceae</taxon>
        <taxon>Nostoc</taxon>
    </lineage>
</organism>
<reference evidence="3 4" key="1">
    <citation type="submission" date="2016-04" db="EMBL/GenBank/DDBJ databases">
        <authorList>
            <person name="Evans L.H."/>
            <person name="Alamgir A."/>
            <person name="Owens N."/>
            <person name="Weber N.D."/>
            <person name="Virtaneva K."/>
            <person name="Barbian K."/>
            <person name="Babar A."/>
            <person name="Rosenke K."/>
        </authorList>
    </citation>
    <scope>NUCLEOTIDE SEQUENCE [LARGE SCALE GENOMIC DNA]</scope>
    <source>
        <strain evidence="3">NIES-2108</strain>
    </source>
</reference>
<name>A0A367RA08_NOSPU</name>
<protein>
    <recommendedName>
        <fullName evidence="5">Plasmid stabilization protein</fullName>
    </recommendedName>
</protein>